<evidence type="ECO:0000313" key="5">
    <source>
        <dbReference type="Proteomes" id="UP000682733"/>
    </source>
</evidence>
<dbReference type="Proteomes" id="UP000677228">
    <property type="component" value="Unassembled WGS sequence"/>
</dbReference>
<dbReference type="EMBL" id="CAJNOK010001549">
    <property type="protein sequence ID" value="CAF0817866.1"/>
    <property type="molecule type" value="Genomic_DNA"/>
</dbReference>
<gene>
    <name evidence="3" type="ORF">OVA965_LOCUS5491</name>
    <name evidence="4" type="ORF">TMI583_LOCUS5486</name>
</gene>
<dbReference type="InterPro" id="IPR045255">
    <property type="entry name" value="RanBP1-like"/>
</dbReference>
<dbReference type="GO" id="GO:0005096">
    <property type="term" value="F:GTPase activator activity"/>
    <property type="evidence" value="ECO:0007669"/>
    <property type="project" value="TreeGrafter"/>
</dbReference>
<dbReference type="PANTHER" id="PTHR23138:SF87">
    <property type="entry name" value="E3 SUMO-PROTEIN LIGASE RANBP2"/>
    <property type="match status" value="1"/>
</dbReference>
<dbReference type="FunFam" id="2.30.29.30:FF:000018">
    <property type="entry name" value="E3 SUMO-protein ligase RanBP2"/>
    <property type="match status" value="1"/>
</dbReference>
<feature type="region of interest" description="Disordered" evidence="1">
    <location>
        <begin position="305"/>
        <end position="344"/>
    </location>
</feature>
<protein>
    <recommendedName>
        <fullName evidence="2">RanBD1 domain-containing protein</fullName>
    </recommendedName>
</protein>
<dbReference type="Gene3D" id="2.30.29.30">
    <property type="entry name" value="Pleckstrin-homology domain (PH domain)/Phosphotyrosine-binding domain (PTB)"/>
    <property type="match status" value="1"/>
</dbReference>
<dbReference type="GO" id="GO:0005643">
    <property type="term" value="C:nuclear pore"/>
    <property type="evidence" value="ECO:0007669"/>
    <property type="project" value="TreeGrafter"/>
</dbReference>
<proteinExistence type="predicted"/>
<feature type="compositionally biased region" description="Polar residues" evidence="1">
    <location>
        <begin position="1"/>
        <end position="11"/>
    </location>
</feature>
<feature type="compositionally biased region" description="Polar residues" evidence="1">
    <location>
        <begin position="72"/>
        <end position="99"/>
    </location>
</feature>
<dbReference type="PROSITE" id="PS50196">
    <property type="entry name" value="RANBD1"/>
    <property type="match status" value="1"/>
</dbReference>
<dbReference type="EMBL" id="CAJOBA010001548">
    <property type="protein sequence ID" value="CAF3601972.1"/>
    <property type="molecule type" value="Genomic_DNA"/>
</dbReference>
<evidence type="ECO:0000313" key="3">
    <source>
        <dbReference type="EMBL" id="CAF0817866.1"/>
    </source>
</evidence>
<dbReference type="SMART" id="SM00160">
    <property type="entry name" value="RanBD"/>
    <property type="match status" value="1"/>
</dbReference>
<evidence type="ECO:0000256" key="1">
    <source>
        <dbReference type="SAM" id="MobiDB-lite"/>
    </source>
</evidence>
<dbReference type="AlphaFoldDB" id="A0A8S2H722"/>
<evidence type="ECO:0000313" key="4">
    <source>
        <dbReference type="EMBL" id="CAF3601972.1"/>
    </source>
</evidence>
<feature type="compositionally biased region" description="Polar residues" evidence="1">
    <location>
        <begin position="27"/>
        <end position="36"/>
    </location>
</feature>
<organism evidence="4 5">
    <name type="scientific">Didymodactylos carnosus</name>
    <dbReference type="NCBI Taxonomy" id="1234261"/>
    <lineage>
        <taxon>Eukaryota</taxon>
        <taxon>Metazoa</taxon>
        <taxon>Spiralia</taxon>
        <taxon>Gnathifera</taxon>
        <taxon>Rotifera</taxon>
        <taxon>Eurotatoria</taxon>
        <taxon>Bdelloidea</taxon>
        <taxon>Philodinida</taxon>
        <taxon>Philodinidae</taxon>
        <taxon>Didymodactylos</taxon>
    </lineage>
</organism>
<feature type="compositionally biased region" description="Low complexity" evidence="1">
    <location>
        <begin position="12"/>
        <end position="25"/>
    </location>
</feature>
<sequence>MSKTLPSNHRVTSSTSFHTPTTPLTDVLSTSGRDGNNTLLEFPKLNQQIQNSNVSTTTNETSSSPIQREGATASTASGTRYESSSFVRRPQHNFSEQPPFSSVIIGTQQDKTKTTPIVTNFDERVSDQLLNCLSIQTNVIKNLTQYSQHISLQLSEIKNTVEMLCNRVSIQQQQQQQQHVPQQPVYPYPTSQNVYNQPQLAQYQQHIRQPFLSTIPSMQPSPPLSISAFPSFSTQPPFAGVYQIPAITPQPPSNGSLYHQTYSIYPPQSNQFGVLKPSQTFEVYPTQSPLATSVSSIGTTTTTIFPGQGMPVFGSTPKKNDSVHMPDENDEDVDESEKPYEPSGSFQQVVLSPVEVRTGEEDESILFCERAKLYRYDNNSHSMKERGIGEMKILQHTQTKVCRVLMRREQVLKVCANHQISSSMELKSHHATDNAYVWNCVDYSENTAKQETLCVKFKTSDQAKNFENAFNDAKKLNENLK</sequence>
<dbReference type="PANTHER" id="PTHR23138">
    <property type="entry name" value="RAN BINDING PROTEIN"/>
    <property type="match status" value="1"/>
</dbReference>
<feature type="compositionally biased region" description="Low complexity" evidence="1">
    <location>
        <begin position="51"/>
        <end position="64"/>
    </location>
</feature>
<feature type="region of interest" description="Disordered" evidence="1">
    <location>
        <begin position="1"/>
        <end position="36"/>
    </location>
</feature>
<feature type="domain" description="RanBD1" evidence="2">
    <location>
        <begin position="339"/>
        <end position="479"/>
    </location>
</feature>
<dbReference type="Proteomes" id="UP000682733">
    <property type="component" value="Unassembled WGS sequence"/>
</dbReference>
<dbReference type="SUPFAM" id="SSF50729">
    <property type="entry name" value="PH domain-like"/>
    <property type="match status" value="1"/>
</dbReference>
<accession>A0A8S2H722</accession>
<dbReference type="InterPro" id="IPR011993">
    <property type="entry name" value="PH-like_dom_sf"/>
</dbReference>
<evidence type="ECO:0000259" key="2">
    <source>
        <dbReference type="PROSITE" id="PS50196"/>
    </source>
</evidence>
<feature type="compositionally biased region" description="Basic and acidic residues" evidence="1">
    <location>
        <begin position="318"/>
        <end position="327"/>
    </location>
</feature>
<comment type="caution">
    <text evidence="4">The sequence shown here is derived from an EMBL/GenBank/DDBJ whole genome shotgun (WGS) entry which is preliminary data.</text>
</comment>
<dbReference type="GO" id="GO:0005737">
    <property type="term" value="C:cytoplasm"/>
    <property type="evidence" value="ECO:0007669"/>
    <property type="project" value="TreeGrafter"/>
</dbReference>
<feature type="region of interest" description="Disordered" evidence="1">
    <location>
        <begin position="49"/>
        <end position="99"/>
    </location>
</feature>
<name>A0A8S2H722_9BILA</name>
<reference evidence="4" key="1">
    <citation type="submission" date="2021-02" db="EMBL/GenBank/DDBJ databases">
        <authorList>
            <person name="Nowell W R."/>
        </authorList>
    </citation>
    <scope>NUCLEOTIDE SEQUENCE</scope>
</reference>
<dbReference type="Pfam" id="PF00638">
    <property type="entry name" value="Ran_BP1"/>
    <property type="match status" value="1"/>
</dbReference>
<dbReference type="InterPro" id="IPR000156">
    <property type="entry name" value="Ran_bind_dom"/>
</dbReference>